<sequence length="78" mass="9073">MRHISSSELPLLSLWCKRMQPSGRTFGLKVTESRPASLDFRQESANLQENGREMHTFCLSLRGFFTRFAGRTYNIYNV</sequence>
<reference evidence="1" key="1">
    <citation type="submission" date="2009-09" db="EMBL/GenBank/DDBJ databases">
        <authorList>
            <person name="Weinstock G."/>
            <person name="Sodergren E."/>
            <person name="Clifton S."/>
            <person name="Fulton L."/>
            <person name="Fulton B."/>
            <person name="Courtney L."/>
            <person name="Fronick C."/>
            <person name="Harrison M."/>
            <person name="Strong C."/>
            <person name="Farmer C."/>
            <person name="Delahaunty K."/>
            <person name="Markovic C."/>
            <person name="Hall O."/>
            <person name="Minx P."/>
            <person name="Tomlinson C."/>
            <person name="Mitreva M."/>
            <person name="Nelson J."/>
            <person name="Hou S."/>
            <person name="Wollam A."/>
            <person name="Pepin K.H."/>
            <person name="Johnson M."/>
            <person name="Bhonagiri V."/>
            <person name="Nash W.E."/>
            <person name="Warren W."/>
            <person name="Chinwalla A."/>
            <person name="Mardis E.R."/>
            <person name="Wilson R.K."/>
        </authorList>
    </citation>
    <scope>NUCLEOTIDE SEQUENCE [LARGE SCALE GENOMIC DNA]</scope>
    <source>
        <strain evidence="1">ATCC 51259</strain>
    </source>
</reference>
<comment type="caution">
    <text evidence="1">The sequence shown here is derived from an EMBL/GenBank/DDBJ whole genome shotgun (WGS) entry which is preliminary data.</text>
</comment>
<protein>
    <submittedName>
        <fullName evidence="1">Uncharacterized protein</fullName>
    </submittedName>
</protein>
<dbReference type="EMBL" id="ACIJ02000018">
    <property type="protein sequence ID" value="EEX71928.1"/>
    <property type="molecule type" value="Genomic_DNA"/>
</dbReference>
<dbReference type="AlphaFoldDB" id="C9LGX0"/>
<organism evidence="1 2">
    <name type="scientific">Alloprevotella tannerae ATCC 51259</name>
    <dbReference type="NCBI Taxonomy" id="626522"/>
    <lineage>
        <taxon>Bacteria</taxon>
        <taxon>Pseudomonadati</taxon>
        <taxon>Bacteroidota</taxon>
        <taxon>Bacteroidia</taxon>
        <taxon>Bacteroidales</taxon>
        <taxon>Prevotellaceae</taxon>
        <taxon>Alloprevotella</taxon>
    </lineage>
</organism>
<evidence type="ECO:0000313" key="2">
    <source>
        <dbReference type="Proteomes" id="UP000003460"/>
    </source>
</evidence>
<name>C9LGX0_9BACT</name>
<keyword evidence="2" id="KW-1185">Reference proteome</keyword>
<gene>
    <name evidence="1" type="ORF">GCWU000325_01471</name>
</gene>
<dbReference type="HOGENOM" id="CLU_2619126_0_0_10"/>
<dbReference type="Proteomes" id="UP000003460">
    <property type="component" value="Unassembled WGS sequence"/>
</dbReference>
<evidence type="ECO:0000313" key="1">
    <source>
        <dbReference type="EMBL" id="EEX71928.1"/>
    </source>
</evidence>
<proteinExistence type="predicted"/>
<dbReference type="STRING" id="626522.GCWU000325_01471"/>
<accession>C9LGX0</accession>